<organism evidence="2 3">
    <name type="scientific">Microbispora cellulosiformans</name>
    <dbReference type="NCBI Taxonomy" id="2614688"/>
    <lineage>
        <taxon>Bacteria</taxon>
        <taxon>Bacillati</taxon>
        <taxon>Actinomycetota</taxon>
        <taxon>Actinomycetes</taxon>
        <taxon>Streptosporangiales</taxon>
        <taxon>Streptosporangiaceae</taxon>
        <taxon>Microbispora</taxon>
    </lineage>
</organism>
<reference evidence="2 3" key="1">
    <citation type="submission" date="2019-09" db="EMBL/GenBank/DDBJ databases">
        <title>Screening of Novel Bioactive Compounds from Soil-Associated.</title>
        <authorList>
            <person name="Gong X."/>
        </authorList>
    </citation>
    <scope>NUCLEOTIDE SEQUENCE [LARGE SCALE GENOMIC DNA]</scope>
    <source>
        <strain evidence="2 3">Gxj-6</strain>
    </source>
</reference>
<accession>A0A5J5JW97</accession>
<dbReference type="RefSeq" id="WP_150937112.1">
    <property type="nucleotide sequence ID" value="NZ_VYTZ01000010.1"/>
</dbReference>
<comment type="caution">
    <text evidence="2">The sequence shown here is derived from an EMBL/GenBank/DDBJ whole genome shotgun (WGS) entry which is preliminary data.</text>
</comment>
<feature type="compositionally biased region" description="Low complexity" evidence="1">
    <location>
        <begin position="178"/>
        <end position="198"/>
    </location>
</feature>
<protein>
    <recommendedName>
        <fullName evidence="4">Nucleotidyl transferase AbiEii/AbiGii toxin family protein</fullName>
    </recommendedName>
</protein>
<sequence>MQPSDGFPYTSPHAFGAAITDRLKQTAGDSPYSTTRRRRHFAYDRLLTRLFRSDDGGWILKGGVALLTRLSSARHSADVDVVAHADSPEAGFAALRAAAETDLGDFFIFRFDRPRALIQGVEGIRVGASKHALADEPGCYAPRWMPGGGVGGAGNDSTALPRDLRCARSRIDVGTGMPSLRPGAPAGRAGRARSWGAPVDQRRSRALPAVFSGWRG</sequence>
<evidence type="ECO:0000313" key="3">
    <source>
        <dbReference type="Proteomes" id="UP000327011"/>
    </source>
</evidence>
<dbReference type="InterPro" id="IPR014942">
    <property type="entry name" value="AbiEii"/>
</dbReference>
<dbReference type="Proteomes" id="UP000327011">
    <property type="component" value="Unassembled WGS sequence"/>
</dbReference>
<gene>
    <name evidence="2" type="ORF">F5972_26900</name>
</gene>
<feature type="region of interest" description="Disordered" evidence="1">
    <location>
        <begin position="175"/>
        <end position="199"/>
    </location>
</feature>
<dbReference type="EMBL" id="VYTZ01000010">
    <property type="protein sequence ID" value="KAA9375809.1"/>
    <property type="molecule type" value="Genomic_DNA"/>
</dbReference>
<proteinExistence type="predicted"/>
<keyword evidence="3" id="KW-1185">Reference proteome</keyword>
<evidence type="ECO:0000256" key="1">
    <source>
        <dbReference type="SAM" id="MobiDB-lite"/>
    </source>
</evidence>
<evidence type="ECO:0000313" key="2">
    <source>
        <dbReference type="EMBL" id="KAA9375809.1"/>
    </source>
</evidence>
<evidence type="ECO:0008006" key="4">
    <source>
        <dbReference type="Google" id="ProtNLM"/>
    </source>
</evidence>
<name>A0A5J5JW97_9ACTN</name>
<dbReference type="AlphaFoldDB" id="A0A5J5JW97"/>
<dbReference type="Pfam" id="PF08843">
    <property type="entry name" value="AbiEii"/>
    <property type="match status" value="1"/>
</dbReference>